<sequence>MLFFFVIYLLVLDMFLIYPKLQFTKKRKKNPMGNCIPSLNKEIKSLPNDAIFKLPSPLPNWPPGTGDFGSGYIDLGGLKVCQIVTFNKVWVIDKGGPDNLGATFYEPSPIPDGFSMFGCYCQPNNKPLFGWVLVGKDNVGEILKNPIDYTLVWSSESSKFKNKNSNDHGYIWLPIPPEGYKALGHVVTTLPEKPALDKIQCVRSDLTDELEVESWVWGQGTTSKVNGINVHSVRPQERGVKAQGVSVGTFLARITSDKDDDSNKTLSLACLKNNKFSTFSSMPNLSQIQALFEQYSPIIYFHPKEKYLPSSVNWYFANGALLYQKSQESNPSPIEPNGSNLPQDGPNDGAYWLDLPIDEKNKEKAIKGDLLNSEVYLHIKPMLGATFTDIAVWIFYPFNGPGTAKLGLVDVPFGKIGEHVGDWEHVTLRISNFNGVLHKVYFSQHSGGTWLDAPQVEFQNGSNKVVVYSSLNGHAVYPKPGLVLQGGGDIGIRNDTAKSNLVLDCGKNYSIIAAENLEIIVPAWLNYTREWGPKLSYTLGDEVEKIESSLKGNLKGAFEKLVKVLPNEVYGEEGPTGPKMKGNWNRDEV</sequence>
<accession>A0AAN8YAW1</accession>
<organism evidence="2 3">
    <name type="scientific">Solanum bulbocastanum</name>
    <name type="common">Wild potato</name>
    <dbReference type="NCBI Taxonomy" id="147425"/>
    <lineage>
        <taxon>Eukaryota</taxon>
        <taxon>Viridiplantae</taxon>
        <taxon>Streptophyta</taxon>
        <taxon>Embryophyta</taxon>
        <taxon>Tracheophyta</taxon>
        <taxon>Spermatophyta</taxon>
        <taxon>Magnoliopsida</taxon>
        <taxon>eudicotyledons</taxon>
        <taxon>Gunneridae</taxon>
        <taxon>Pentapetalae</taxon>
        <taxon>asterids</taxon>
        <taxon>lamiids</taxon>
        <taxon>Solanales</taxon>
        <taxon>Solanaceae</taxon>
        <taxon>Solanoideae</taxon>
        <taxon>Solaneae</taxon>
        <taxon>Solanum</taxon>
    </lineage>
</organism>
<dbReference type="Pfam" id="PF06101">
    <property type="entry name" value="Vps62"/>
    <property type="match status" value="1"/>
</dbReference>
<name>A0AAN8YAW1_SOLBU</name>
<keyword evidence="3" id="KW-1185">Reference proteome</keyword>
<gene>
    <name evidence="2" type="ORF">RDI58_020644</name>
</gene>
<evidence type="ECO:0008006" key="4">
    <source>
        <dbReference type="Google" id="ProtNLM"/>
    </source>
</evidence>
<dbReference type="Proteomes" id="UP001371456">
    <property type="component" value="Unassembled WGS sequence"/>
</dbReference>
<dbReference type="PANTHER" id="PTHR48152">
    <property type="entry name" value="F1C9.34 PROTEIN"/>
    <property type="match status" value="1"/>
</dbReference>
<dbReference type="AlphaFoldDB" id="A0AAN8YAW1"/>
<evidence type="ECO:0000313" key="3">
    <source>
        <dbReference type="Proteomes" id="UP001371456"/>
    </source>
</evidence>
<dbReference type="PANTHER" id="PTHR48152:SF4">
    <property type="entry name" value="VACUOLAR PROTEIN SORTING-ASSOCIATED PROTEIN 62"/>
    <property type="match status" value="1"/>
</dbReference>
<feature type="chain" id="PRO_5042938228" description="Vacuolar protein sorting-associated protein 62" evidence="1">
    <location>
        <begin position="23"/>
        <end position="589"/>
    </location>
</feature>
<comment type="caution">
    <text evidence="2">The sequence shown here is derived from an EMBL/GenBank/DDBJ whole genome shotgun (WGS) entry which is preliminary data.</text>
</comment>
<evidence type="ECO:0000256" key="1">
    <source>
        <dbReference type="SAM" id="SignalP"/>
    </source>
</evidence>
<protein>
    <recommendedName>
        <fullName evidence="4">Vacuolar protein sorting-associated protein 62</fullName>
    </recommendedName>
</protein>
<keyword evidence="1" id="KW-0732">Signal</keyword>
<proteinExistence type="predicted"/>
<feature type="signal peptide" evidence="1">
    <location>
        <begin position="1"/>
        <end position="22"/>
    </location>
</feature>
<reference evidence="2 3" key="1">
    <citation type="submission" date="2024-02" db="EMBL/GenBank/DDBJ databases">
        <title>de novo genome assembly of Solanum bulbocastanum strain 11H21.</title>
        <authorList>
            <person name="Hosaka A.J."/>
        </authorList>
    </citation>
    <scope>NUCLEOTIDE SEQUENCE [LARGE SCALE GENOMIC DNA]</scope>
    <source>
        <tissue evidence="2">Young leaves</tissue>
    </source>
</reference>
<evidence type="ECO:0000313" key="2">
    <source>
        <dbReference type="EMBL" id="KAK6782848.1"/>
    </source>
</evidence>
<dbReference type="EMBL" id="JBANQN010000008">
    <property type="protein sequence ID" value="KAK6782848.1"/>
    <property type="molecule type" value="Genomic_DNA"/>
</dbReference>
<dbReference type="InterPro" id="IPR009291">
    <property type="entry name" value="Vps62"/>
</dbReference>